<comment type="caution">
    <text evidence="3">The sequence shown here is derived from an EMBL/GenBank/DDBJ whole genome shotgun (WGS) entry which is preliminary data.</text>
</comment>
<sequence>MFKPLFLAAALSAALAACAAGPDYQRPQLALPDGQAQAAADVAGWWRQFQEPELDRLIAVALARNQDLSEADARLAQAEALAGIARSQLLPRLDAAADSQRQRVSATLPATAPGGLYDSRDFNLRASWELDLWGRLRREREAAVSLAAASQASRDGLRLAVAAQVAQTYFQLRAYDAQLEVSRRTLANRRAAATLNEKRFRQGDASELDWRQAEAEVAVAEASAAQFERSVAQTETALGVLLGREPRQLLGEGIARGQALDALSLPPALPSGLPSDLLARRPDIAASEAGLVAANARIGVAKAAYFPSISLTGALGSASPDLRQLFSGPAYVWSFAGNLAAPVFNFGQTAGAVDVASAGQQQALAQYRKAVQLAFKDAADALSAMAAARRVNDAETARVKALQRAVRLATLRYDSGHSAYLEVLDAERGAFQSELSAVDARLDLFNSAVALYKALGGGWRAS</sequence>
<dbReference type="GeneID" id="89683489"/>
<dbReference type="InterPro" id="IPR003423">
    <property type="entry name" value="OMP_efflux"/>
</dbReference>
<dbReference type="EMBL" id="JAHDTB010000001">
    <property type="protein sequence ID" value="MBW8286275.1"/>
    <property type="molecule type" value="Genomic_DNA"/>
</dbReference>
<accession>A0ABS7F852</accession>
<organism evidence="3 4">
    <name type="scientific">Chromobacterium subtsugae</name>
    <dbReference type="NCBI Taxonomy" id="251747"/>
    <lineage>
        <taxon>Bacteria</taxon>
        <taxon>Pseudomonadati</taxon>
        <taxon>Pseudomonadota</taxon>
        <taxon>Betaproteobacteria</taxon>
        <taxon>Neisseriales</taxon>
        <taxon>Chromobacteriaceae</taxon>
        <taxon>Chromobacterium</taxon>
    </lineage>
</organism>
<dbReference type="Gene3D" id="2.20.200.10">
    <property type="entry name" value="Outer membrane efflux proteins (OEP)"/>
    <property type="match status" value="1"/>
</dbReference>
<feature type="signal peptide" evidence="2">
    <location>
        <begin position="1"/>
        <end position="19"/>
    </location>
</feature>
<dbReference type="RefSeq" id="WP_043572653.1">
    <property type="nucleotide sequence ID" value="NZ_CP142381.1"/>
</dbReference>
<name>A0ABS7F852_9NEIS</name>
<dbReference type="Pfam" id="PF02321">
    <property type="entry name" value="OEP"/>
    <property type="match status" value="2"/>
</dbReference>
<keyword evidence="2" id="KW-1134">Transmembrane beta strand</keyword>
<evidence type="ECO:0000313" key="4">
    <source>
        <dbReference type="Proteomes" id="UP000711178"/>
    </source>
</evidence>
<gene>
    <name evidence="3" type="ORF">KIF53_01315</name>
</gene>
<keyword evidence="2" id="KW-0812">Transmembrane</keyword>
<dbReference type="SUPFAM" id="SSF56954">
    <property type="entry name" value="Outer membrane efflux proteins (OEP)"/>
    <property type="match status" value="1"/>
</dbReference>
<keyword evidence="4" id="KW-1185">Reference proteome</keyword>
<dbReference type="InterPro" id="IPR010131">
    <property type="entry name" value="MdtP/NodT-like"/>
</dbReference>
<dbReference type="Gene3D" id="1.20.1600.10">
    <property type="entry name" value="Outer membrane efflux proteins (OEP)"/>
    <property type="match status" value="1"/>
</dbReference>
<dbReference type="PROSITE" id="PS51257">
    <property type="entry name" value="PROKAR_LIPOPROTEIN"/>
    <property type="match status" value="1"/>
</dbReference>
<protein>
    <submittedName>
        <fullName evidence="3">Efflux transporter outer membrane subunit</fullName>
    </submittedName>
</protein>
<keyword evidence="2" id="KW-0449">Lipoprotein</keyword>
<keyword evidence="2" id="KW-0732">Signal</keyword>
<feature type="chain" id="PRO_5044985248" evidence="2">
    <location>
        <begin position="20"/>
        <end position="462"/>
    </location>
</feature>
<dbReference type="PANTHER" id="PTHR30203">
    <property type="entry name" value="OUTER MEMBRANE CATION EFFLUX PROTEIN"/>
    <property type="match status" value="1"/>
</dbReference>
<keyword evidence="2" id="KW-0564">Palmitate</keyword>
<evidence type="ECO:0000256" key="1">
    <source>
        <dbReference type="ARBA" id="ARBA00007613"/>
    </source>
</evidence>
<dbReference type="NCBIfam" id="TIGR01845">
    <property type="entry name" value="outer_NodT"/>
    <property type="match status" value="1"/>
</dbReference>
<comment type="subcellular location">
    <subcellularLocation>
        <location evidence="2">Cell membrane</location>
        <topology evidence="2">Lipid-anchor</topology>
    </subcellularLocation>
</comment>
<dbReference type="PANTHER" id="PTHR30203:SF32">
    <property type="entry name" value="CATION EFFLUX SYSTEM PROTEIN CUSC"/>
    <property type="match status" value="1"/>
</dbReference>
<evidence type="ECO:0000256" key="2">
    <source>
        <dbReference type="RuleBase" id="RU362097"/>
    </source>
</evidence>
<comment type="similarity">
    <text evidence="1 2">Belongs to the outer membrane factor (OMF) (TC 1.B.17) family.</text>
</comment>
<reference evidence="3 4" key="1">
    <citation type="submission" date="2021-05" db="EMBL/GenBank/DDBJ databases">
        <title>Draft Whole Genome Sequencing Of Biosensor Chromobacterium violaceum Strain CV026 Reveals A Regulatory RNA In Chromobacterium violaceum Phenotype Regulatory Network.</title>
        <authorList>
            <person name="Hong K.W."/>
            <person name="Chan K.G."/>
            <person name="Chang C.-Y."/>
        </authorList>
    </citation>
    <scope>NUCLEOTIDE SEQUENCE [LARGE SCALE GENOMIC DNA]</scope>
    <source>
        <strain evidence="3 4">ATCC 31532</strain>
    </source>
</reference>
<keyword evidence="2" id="KW-0472">Membrane</keyword>
<evidence type="ECO:0000313" key="3">
    <source>
        <dbReference type="EMBL" id="MBW8286275.1"/>
    </source>
</evidence>
<dbReference type="Proteomes" id="UP000711178">
    <property type="component" value="Unassembled WGS sequence"/>
</dbReference>
<proteinExistence type="inferred from homology"/>